<name>A0A0F3IMQ5_9GAMM</name>
<reference evidence="1 2" key="2">
    <citation type="journal article" date="2016" name="Microb. Ecol.">
        <title>Genome Characteristics of a Novel Type I Methanotroph (Sn10-6) Isolated from a Flooded Indian Rice Field.</title>
        <authorList>
            <person name="Rahalkar M.C."/>
            <person name="Pandit P.S."/>
            <person name="Dhakephalkar P.K."/>
            <person name="Pore S."/>
            <person name="Arora P."/>
            <person name="Kapse N."/>
        </authorList>
    </citation>
    <scope>NUCLEOTIDE SEQUENCE [LARGE SCALE GENOMIC DNA]</scope>
    <source>
        <strain evidence="1 2">Sn10-6</strain>
    </source>
</reference>
<accession>A0A0F3IMQ5</accession>
<reference evidence="2" key="1">
    <citation type="submission" date="2015-03" db="EMBL/GenBank/DDBJ databases">
        <title>Draft genome sequence of a novel methanotroph (Sn10-6) isolated from flooded ricefield rhizosphere in India.</title>
        <authorList>
            <person name="Pandit P.S."/>
            <person name="Pore S.D."/>
            <person name="Arora P."/>
            <person name="Kapse N.G."/>
            <person name="Dhakephalkar P.K."/>
            <person name="Rahalkar M.C."/>
        </authorList>
    </citation>
    <scope>NUCLEOTIDE SEQUENCE [LARGE SCALE GENOMIC DNA]</scope>
    <source>
        <strain evidence="2">Sn10-6</strain>
    </source>
</reference>
<proteinExistence type="predicted"/>
<comment type="caution">
    <text evidence="1">The sequence shown here is derived from an EMBL/GenBank/DDBJ whole genome shotgun (WGS) entry which is preliminary data.</text>
</comment>
<dbReference type="AlphaFoldDB" id="A0A0F3IMQ5"/>
<gene>
    <name evidence="1" type="ORF">VZ94_00985</name>
</gene>
<sequence length="72" mass="8080">MANITFTPYEIECLQAGIAIDNKLVEELKKDKARLDWLADRDNNIGNVTLPTTCVANNLTDLRMAIDEAMKL</sequence>
<organism evidence="1 2">
    <name type="scientific">Methylocucumis oryzae</name>
    <dbReference type="NCBI Taxonomy" id="1632867"/>
    <lineage>
        <taxon>Bacteria</taxon>
        <taxon>Pseudomonadati</taxon>
        <taxon>Pseudomonadota</taxon>
        <taxon>Gammaproteobacteria</taxon>
        <taxon>Methylococcales</taxon>
        <taxon>Methylococcaceae</taxon>
        <taxon>Methylocucumis</taxon>
    </lineage>
</organism>
<dbReference type="Proteomes" id="UP000033684">
    <property type="component" value="Unassembled WGS sequence"/>
</dbReference>
<dbReference type="EMBL" id="LAJX01000007">
    <property type="protein sequence ID" value="KJV08020.1"/>
    <property type="molecule type" value="Genomic_DNA"/>
</dbReference>
<protein>
    <submittedName>
        <fullName evidence="1">Uncharacterized protein</fullName>
    </submittedName>
</protein>
<evidence type="ECO:0000313" key="2">
    <source>
        <dbReference type="Proteomes" id="UP000033684"/>
    </source>
</evidence>
<dbReference type="RefSeq" id="WP_045777791.1">
    <property type="nucleotide sequence ID" value="NZ_LAJX01000007.1"/>
</dbReference>
<evidence type="ECO:0000313" key="1">
    <source>
        <dbReference type="EMBL" id="KJV08020.1"/>
    </source>
</evidence>
<keyword evidence="2" id="KW-1185">Reference proteome</keyword>